<protein>
    <recommendedName>
        <fullName evidence="3">Replication protein P</fullName>
    </recommendedName>
</protein>
<comment type="caution">
    <text evidence="1">The sequence shown here is derived from an EMBL/GenBank/DDBJ whole genome shotgun (WGS) entry which is preliminary data.</text>
</comment>
<dbReference type="EMBL" id="BAABFL010000474">
    <property type="protein sequence ID" value="GAA4652371.1"/>
    <property type="molecule type" value="Genomic_DNA"/>
</dbReference>
<gene>
    <name evidence="1" type="ORF">GCM10023116_46550</name>
</gene>
<evidence type="ECO:0000313" key="2">
    <source>
        <dbReference type="Proteomes" id="UP001500604"/>
    </source>
</evidence>
<reference evidence="2" key="1">
    <citation type="journal article" date="2019" name="Int. J. Syst. Evol. Microbiol.">
        <title>The Global Catalogue of Microorganisms (GCM) 10K type strain sequencing project: providing services to taxonomists for standard genome sequencing and annotation.</title>
        <authorList>
            <consortium name="The Broad Institute Genomics Platform"/>
            <consortium name="The Broad Institute Genome Sequencing Center for Infectious Disease"/>
            <person name="Wu L."/>
            <person name="Ma J."/>
        </authorList>
    </citation>
    <scope>NUCLEOTIDE SEQUENCE [LARGE SCALE GENOMIC DNA]</scope>
    <source>
        <strain evidence="2">JCM 17805</strain>
    </source>
</reference>
<accession>A0ABP8VAH0</accession>
<dbReference type="Pfam" id="PF06992">
    <property type="entry name" value="Phage_lambda_P"/>
    <property type="match status" value="1"/>
</dbReference>
<keyword evidence="2" id="KW-1185">Reference proteome</keyword>
<name>A0ABP8VAH0_9GAMM</name>
<dbReference type="InterPro" id="IPR009731">
    <property type="entry name" value="P-like"/>
</dbReference>
<proteinExistence type="predicted"/>
<evidence type="ECO:0000313" key="1">
    <source>
        <dbReference type="EMBL" id="GAA4652371.1"/>
    </source>
</evidence>
<dbReference type="Proteomes" id="UP001500604">
    <property type="component" value="Unassembled WGS sequence"/>
</dbReference>
<evidence type="ECO:0008006" key="3">
    <source>
        <dbReference type="Google" id="ProtNLM"/>
    </source>
</evidence>
<sequence>MAKGEYQQHWAGLTTRQISDGIEKLRTSDRKFMPNPTEFVRDFCMTTARDLGIPSVQMAWQEACEHSHEIERWQWSNGIVPKVASLTGWHRIRTGERLDDTRAAFEEHYTTTVERVLNGTNVADELKHQALPDYQNIPQAEKQERYAAMLRQKELNAMGIPDKMRHGDFMSRMRAAL</sequence>
<organism evidence="1 2">
    <name type="scientific">Kistimonas scapharcae</name>
    <dbReference type="NCBI Taxonomy" id="1036133"/>
    <lineage>
        <taxon>Bacteria</taxon>
        <taxon>Pseudomonadati</taxon>
        <taxon>Pseudomonadota</taxon>
        <taxon>Gammaproteobacteria</taxon>
        <taxon>Oceanospirillales</taxon>
        <taxon>Endozoicomonadaceae</taxon>
        <taxon>Kistimonas</taxon>
    </lineage>
</organism>